<sequence length="359" mass="40628">MGQIMDKRKKDIIKKILIFGFFVLVMGLTVYAVFSGTDPREVFAEIARISPVYIALMVASVLGYIGTEGFKIWLLMDRRKGIRRYLKCCGYALIEFFYGGITPSASGGQPIQLLYMKKDGYSFTKGCAAMSFNAVTNKFVLAFSGLVIFGLWHDGLLRLFGSYIIWYYIGWGLLIGWTIILTAFVFNPDICQKVALKLVGIPVKLHLLKNRAKADRVVIHFFDAYRGIVTMIKENKPAVIAVFMLSFLQRFFLLLVTYWVYIGLGLQGRSFAYIMVVQLVVVISSDMIPLPGAQGISEYIYHKVFLGVFGEAYLTTSMCASRGVNFYFVLFMGLVVVIARNFQFKKHHTTLREEDCAID</sequence>
<name>A0A2G3E244_9FIRM</name>
<dbReference type="PANTHER" id="PTHR37693:SF1">
    <property type="entry name" value="INTEGRAL MEMBRANE PROTEIN"/>
    <property type="match status" value="1"/>
</dbReference>
<comment type="subcellular location">
    <subcellularLocation>
        <location evidence="1 6">Cell membrane</location>
        <topology evidence="1 6">Multi-pass membrane protein</topology>
    </subcellularLocation>
</comment>
<feature type="transmembrane region" description="Helical" evidence="6">
    <location>
        <begin position="164"/>
        <end position="186"/>
    </location>
</feature>
<keyword evidence="6" id="KW-0443">Lipid metabolism</keyword>
<dbReference type="GO" id="GO:0006629">
    <property type="term" value="P:lipid metabolic process"/>
    <property type="evidence" value="ECO:0007669"/>
    <property type="project" value="UniProtKB-KW"/>
</dbReference>
<evidence type="ECO:0000313" key="8">
    <source>
        <dbReference type="Proteomes" id="UP000224563"/>
    </source>
</evidence>
<comment type="caution">
    <text evidence="7">The sequence shown here is derived from an EMBL/GenBank/DDBJ whole genome shotgun (WGS) entry which is preliminary data.</text>
</comment>
<keyword evidence="3 6" id="KW-0812">Transmembrane</keyword>
<evidence type="ECO:0000256" key="1">
    <source>
        <dbReference type="ARBA" id="ARBA00004651"/>
    </source>
</evidence>
<dbReference type="AlphaFoldDB" id="A0A2G3E244"/>
<keyword evidence="6" id="KW-0046">Antibiotic resistance</keyword>
<dbReference type="NCBIfam" id="TIGR00374">
    <property type="entry name" value="flippase-like domain"/>
    <property type="match status" value="1"/>
</dbReference>
<dbReference type="GO" id="GO:0005886">
    <property type="term" value="C:plasma membrane"/>
    <property type="evidence" value="ECO:0007669"/>
    <property type="project" value="UniProtKB-SubCell"/>
</dbReference>
<dbReference type="Pfam" id="PF03706">
    <property type="entry name" value="LPG_synthase_TM"/>
    <property type="match status" value="1"/>
</dbReference>
<proteinExistence type="inferred from homology"/>
<comment type="similarity">
    <text evidence="6">Belongs to the LPG synthase family.</text>
</comment>
<evidence type="ECO:0000256" key="3">
    <source>
        <dbReference type="ARBA" id="ARBA00022692"/>
    </source>
</evidence>
<dbReference type="EMBL" id="PDYG01000064">
    <property type="protein sequence ID" value="PHU37357.1"/>
    <property type="molecule type" value="Genomic_DNA"/>
</dbReference>
<keyword evidence="4 6" id="KW-1133">Transmembrane helix</keyword>
<feature type="transmembrane region" description="Helical" evidence="6">
    <location>
        <begin position="12"/>
        <end position="34"/>
    </location>
</feature>
<feature type="transmembrane region" description="Helical" evidence="6">
    <location>
        <begin position="54"/>
        <end position="74"/>
    </location>
</feature>
<feature type="transmembrane region" description="Helical" evidence="6">
    <location>
        <begin position="126"/>
        <end position="152"/>
    </location>
</feature>
<dbReference type="EC" id="2.3.2.3" evidence="6"/>
<dbReference type="PANTHER" id="PTHR37693">
    <property type="entry name" value="PHOSPHATIDYLGLYCEROL LYSYLTRANSFERASE"/>
    <property type="match status" value="1"/>
</dbReference>
<dbReference type="Proteomes" id="UP000224563">
    <property type="component" value="Unassembled WGS sequence"/>
</dbReference>
<dbReference type="GO" id="GO:0046677">
    <property type="term" value="P:response to antibiotic"/>
    <property type="evidence" value="ECO:0007669"/>
    <property type="project" value="UniProtKB-KW"/>
</dbReference>
<keyword evidence="8" id="KW-1185">Reference proteome</keyword>
<evidence type="ECO:0000256" key="2">
    <source>
        <dbReference type="ARBA" id="ARBA00022475"/>
    </source>
</evidence>
<feature type="transmembrane region" description="Helical" evidence="6">
    <location>
        <begin position="238"/>
        <end position="264"/>
    </location>
</feature>
<gene>
    <name evidence="6" type="primary">mprF</name>
    <name evidence="7" type="ORF">CSX02_08485</name>
</gene>
<evidence type="ECO:0000256" key="5">
    <source>
        <dbReference type="ARBA" id="ARBA00023136"/>
    </source>
</evidence>
<reference evidence="7 8" key="1">
    <citation type="submission" date="2017-10" db="EMBL/GenBank/DDBJ databases">
        <title>Resolving the taxonomy of Roseburia spp., Eubacterium rectale and Agathobacter spp. through phylogenomic analysis.</title>
        <authorList>
            <person name="Sheridan P.O."/>
            <person name="Walker A.W."/>
            <person name="Duncan S.H."/>
            <person name="Scott K.P."/>
            <person name="Toole P.W.O."/>
            <person name="Luis P."/>
            <person name="Flint H.J."/>
        </authorList>
    </citation>
    <scope>NUCLEOTIDE SEQUENCE [LARGE SCALE GENOMIC DNA]</scope>
    <source>
        <strain evidence="7 8">JK623</strain>
    </source>
</reference>
<keyword evidence="2" id="KW-1003">Cell membrane</keyword>
<keyword evidence="6" id="KW-0808">Transferase</keyword>
<dbReference type="InterPro" id="IPR022791">
    <property type="entry name" value="L-PG_synthase/AglD"/>
</dbReference>
<organism evidence="7 8">
    <name type="scientific">Agathobacter ruminis</name>
    <dbReference type="NCBI Taxonomy" id="1712665"/>
    <lineage>
        <taxon>Bacteria</taxon>
        <taxon>Bacillati</taxon>
        <taxon>Bacillota</taxon>
        <taxon>Clostridia</taxon>
        <taxon>Lachnospirales</taxon>
        <taxon>Lachnospiraceae</taxon>
        <taxon>Agathobacter</taxon>
    </lineage>
</organism>
<keyword evidence="5 6" id="KW-0472">Membrane</keyword>
<feature type="transmembrane region" description="Helical" evidence="6">
    <location>
        <begin position="324"/>
        <end position="342"/>
    </location>
</feature>
<protein>
    <recommendedName>
        <fullName evidence="6">Phosphatidylglycerol lysyltransferase</fullName>
        <ecNumber evidence="6">2.3.2.3</ecNumber>
    </recommendedName>
    <alternativeName>
        <fullName evidence="6">Lysylphosphatidylglycerol synthase</fullName>
    </alternativeName>
</protein>
<reference evidence="7 8" key="2">
    <citation type="submission" date="2017-10" db="EMBL/GenBank/DDBJ databases">
        <authorList>
            <person name="Banno H."/>
            <person name="Chua N.-H."/>
        </authorList>
    </citation>
    <scope>NUCLEOTIDE SEQUENCE [LARGE SCALE GENOMIC DNA]</scope>
    <source>
        <strain evidence="7 8">JK623</strain>
    </source>
</reference>
<evidence type="ECO:0000256" key="4">
    <source>
        <dbReference type="ARBA" id="ARBA00022989"/>
    </source>
</evidence>
<dbReference type="GO" id="GO:0050071">
    <property type="term" value="F:phosphatidylglycerol lysyltransferase activity"/>
    <property type="evidence" value="ECO:0007669"/>
    <property type="project" value="UniProtKB-EC"/>
</dbReference>
<evidence type="ECO:0000256" key="6">
    <source>
        <dbReference type="RuleBase" id="RU363042"/>
    </source>
</evidence>
<feature type="transmembrane region" description="Helical" evidence="6">
    <location>
        <begin position="270"/>
        <end position="288"/>
    </location>
</feature>
<comment type="function">
    <text evidence="6">Catalyzes the transfer of a lysyl group from L-lysyl-tRNA(Lys) to membrane-bound phosphatidylglycerol (PG), which produces lysylphosphatidylglycerol (LPG), a major component of the bacterial membrane with a positive net charge. LPG synthesis contributes to bacterial virulence as it is involved in the resistance mechanism against cationic antimicrobial peptides (CAMP) produces by the host's immune system (defensins, cathelicidins) and by the competing microorganisms.</text>
</comment>
<evidence type="ECO:0000313" key="7">
    <source>
        <dbReference type="EMBL" id="PHU37357.1"/>
    </source>
</evidence>
<comment type="catalytic activity">
    <reaction evidence="6">
        <text>L-lysyl-tRNA(Lys) + a 1,2-diacyl-sn-glycero-3-phospho-(1'-sn-glycerol) = a 1,2-diacyl-sn-glycero-3-phospho-1'-(3'-O-L-lysyl)-sn-glycerol + tRNA(Lys)</text>
        <dbReference type="Rhea" id="RHEA:10668"/>
        <dbReference type="Rhea" id="RHEA-COMP:9696"/>
        <dbReference type="Rhea" id="RHEA-COMP:9697"/>
        <dbReference type="ChEBI" id="CHEBI:64716"/>
        <dbReference type="ChEBI" id="CHEBI:75792"/>
        <dbReference type="ChEBI" id="CHEBI:78442"/>
        <dbReference type="ChEBI" id="CHEBI:78529"/>
        <dbReference type="EC" id="2.3.2.3"/>
    </reaction>
</comment>
<accession>A0A2G3E244</accession>